<accession>A0AB40A593</accession>
<dbReference type="GO" id="GO:0016020">
    <property type="term" value="C:membrane"/>
    <property type="evidence" value="ECO:0007669"/>
    <property type="project" value="UniProtKB-SubCell"/>
</dbReference>
<evidence type="ECO:0000256" key="1">
    <source>
        <dbReference type="ARBA" id="ARBA00004141"/>
    </source>
</evidence>
<evidence type="ECO:0000313" key="9">
    <source>
        <dbReference type="Proteomes" id="UP001652628"/>
    </source>
</evidence>
<comment type="subcellular location">
    <subcellularLocation>
        <location evidence="1">Membrane</location>
        <topology evidence="1">Multi-pass membrane protein</topology>
    </subcellularLocation>
</comment>
<comment type="similarity">
    <text evidence="2">Belongs to the ninjurin family.</text>
</comment>
<feature type="transmembrane region" description="Helical" evidence="8">
    <location>
        <begin position="167"/>
        <end position="191"/>
    </location>
</feature>
<evidence type="ECO:0000256" key="3">
    <source>
        <dbReference type="ARBA" id="ARBA00022692"/>
    </source>
</evidence>
<evidence type="ECO:0000256" key="6">
    <source>
        <dbReference type="ARBA" id="ARBA00023136"/>
    </source>
</evidence>
<dbReference type="AlphaFoldDB" id="A0AB40A593"/>
<keyword evidence="6 8" id="KW-0472">Membrane</keyword>
<dbReference type="RefSeq" id="XP_036671849.2">
    <property type="nucleotide sequence ID" value="XM_036815954.3"/>
</dbReference>
<gene>
    <name evidence="10" type="primary">NijA</name>
</gene>
<dbReference type="Pfam" id="PF04923">
    <property type="entry name" value="Ninjurin"/>
    <property type="match status" value="1"/>
</dbReference>
<evidence type="ECO:0000256" key="7">
    <source>
        <dbReference type="SAM" id="MobiDB-lite"/>
    </source>
</evidence>
<keyword evidence="5 8" id="KW-1133">Transmembrane helix</keyword>
<dbReference type="PANTHER" id="PTHR12316">
    <property type="entry name" value="NINJURIN-RELATED"/>
    <property type="match status" value="1"/>
</dbReference>
<feature type="region of interest" description="Disordered" evidence="7">
    <location>
        <begin position="1"/>
        <end position="98"/>
    </location>
</feature>
<organism evidence="9 10">
    <name type="scientific">Drosophila suzukii</name>
    <name type="common">Spotted-wing drosophila fruit fly</name>
    <dbReference type="NCBI Taxonomy" id="28584"/>
    <lineage>
        <taxon>Eukaryota</taxon>
        <taxon>Metazoa</taxon>
        <taxon>Ecdysozoa</taxon>
        <taxon>Arthropoda</taxon>
        <taxon>Hexapoda</taxon>
        <taxon>Insecta</taxon>
        <taxon>Pterygota</taxon>
        <taxon>Neoptera</taxon>
        <taxon>Endopterygota</taxon>
        <taxon>Diptera</taxon>
        <taxon>Brachycera</taxon>
        <taxon>Muscomorpha</taxon>
        <taxon>Ephydroidea</taxon>
        <taxon>Drosophilidae</taxon>
        <taxon>Drosophila</taxon>
        <taxon>Sophophora</taxon>
    </lineage>
</organism>
<evidence type="ECO:0000256" key="4">
    <source>
        <dbReference type="ARBA" id="ARBA00022889"/>
    </source>
</evidence>
<keyword evidence="9" id="KW-1185">Reference proteome</keyword>
<sequence>MSDLEHVTLDMDKLPLENDKTLTRNKENENDHRNGDAMDVRNNLRVPRSVPETDDSDNDDRPFVKDGNDNPGVDDGLLEDGEKRRGGNGGGGVNVLVPNGGRRPSFSFPGYNGPGFVTINGVETPIPDVNAYQHKKTLAQGMMDLALLSANANQLRYVLETSSQHPYFYPSLLFISLSIIFQIAVGVGLILNGQYNIKNEHDICRANRINNYTVIGIFIVTVVNVLISAFTVADPDTTAAVAITGNGT</sequence>
<dbReference type="PANTHER" id="PTHR12316:SF20">
    <property type="entry name" value="NINJURIN-A"/>
    <property type="match status" value="1"/>
</dbReference>
<dbReference type="Proteomes" id="UP001652628">
    <property type="component" value="Chromosome 3"/>
</dbReference>
<reference evidence="10" key="1">
    <citation type="submission" date="2025-08" db="UniProtKB">
        <authorList>
            <consortium name="RefSeq"/>
        </authorList>
    </citation>
    <scope>IDENTIFICATION</scope>
</reference>
<evidence type="ECO:0000256" key="5">
    <source>
        <dbReference type="ARBA" id="ARBA00022989"/>
    </source>
</evidence>
<evidence type="ECO:0000313" key="10">
    <source>
        <dbReference type="RefSeq" id="XP_036671849.2"/>
    </source>
</evidence>
<feature type="compositionally biased region" description="Basic and acidic residues" evidence="7">
    <location>
        <begin position="1"/>
        <end position="39"/>
    </location>
</feature>
<feature type="transmembrane region" description="Helical" evidence="8">
    <location>
        <begin position="212"/>
        <end position="233"/>
    </location>
</feature>
<dbReference type="GeneID" id="108012480"/>
<protein>
    <submittedName>
        <fullName evidence="10">Ninjurin-A isoform X1</fullName>
    </submittedName>
</protein>
<keyword evidence="4" id="KW-0130">Cell adhesion</keyword>
<dbReference type="InterPro" id="IPR007007">
    <property type="entry name" value="Ninjurin"/>
</dbReference>
<evidence type="ECO:0000256" key="8">
    <source>
        <dbReference type="SAM" id="Phobius"/>
    </source>
</evidence>
<dbReference type="GO" id="GO:0007155">
    <property type="term" value="P:cell adhesion"/>
    <property type="evidence" value="ECO:0007669"/>
    <property type="project" value="UniProtKB-KW"/>
</dbReference>
<evidence type="ECO:0000256" key="2">
    <source>
        <dbReference type="ARBA" id="ARBA00008141"/>
    </source>
</evidence>
<proteinExistence type="inferred from homology"/>
<dbReference type="GO" id="GO:0042246">
    <property type="term" value="P:tissue regeneration"/>
    <property type="evidence" value="ECO:0007669"/>
    <property type="project" value="InterPro"/>
</dbReference>
<keyword evidence="3 8" id="KW-0812">Transmembrane</keyword>
<feature type="compositionally biased region" description="Basic and acidic residues" evidence="7">
    <location>
        <begin position="59"/>
        <end position="68"/>
    </location>
</feature>
<name>A0AB40A593_DROSZ</name>